<accession>D6CUI8</accession>
<dbReference type="EMBL" id="FP475956">
    <property type="protein sequence ID" value="CAZ88957.1"/>
    <property type="molecule type" value="Genomic_DNA"/>
</dbReference>
<protein>
    <submittedName>
        <fullName evidence="1">Uncharacterized protein</fullName>
    </submittedName>
</protein>
<evidence type="ECO:0000313" key="3">
    <source>
        <dbReference type="Proteomes" id="UP000002372"/>
    </source>
</evidence>
<evidence type="ECO:0000313" key="2">
    <source>
        <dbReference type="EMBL" id="CQR29538.1"/>
    </source>
</evidence>
<reference evidence="2 4" key="4">
    <citation type="submission" date="2015-03" db="EMBL/GenBank/DDBJ databases">
        <authorList>
            <person name="Regsiter A."/>
            <person name="william w."/>
        </authorList>
    </citation>
    <scope>NUCLEOTIDE SEQUENCE [LARGE SCALE GENOMIC DNA]</scope>
    <source>
        <strain evidence="2 4">CB1</strain>
    </source>
</reference>
<reference key="1">
    <citation type="submission" date="2009-07" db="EMBL/GenBank/DDBJ databases">
        <authorList>
            <person name="Genoscope - CEA"/>
        </authorList>
    </citation>
    <scope>NUCLEOTIDE SEQUENCE</scope>
    <source>
        <strain>3As</strain>
    </source>
</reference>
<dbReference type="AlphaFoldDB" id="D6CUI8"/>
<dbReference type="Proteomes" id="UP000002372">
    <property type="component" value="Chromosome"/>
</dbReference>
<keyword evidence="4" id="KW-1185">Reference proteome</keyword>
<dbReference type="RefSeq" id="WP_013106259.1">
    <property type="nucleotide sequence ID" value="NC_014145.1"/>
</dbReference>
<dbReference type="KEGG" id="thi:THI_2317"/>
<evidence type="ECO:0000313" key="1">
    <source>
        <dbReference type="EMBL" id="CAZ88957.1"/>
    </source>
</evidence>
<reference evidence="3" key="2">
    <citation type="journal article" date="2010" name="PLoS Genet.">
        <title>Structure, function, and evolution of the Thiomonas spp. genome.</title>
        <authorList>
            <person name="Arsene-Ploetze F."/>
            <person name="Koechler S."/>
            <person name="Marchal M."/>
            <person name="Coppee J.Y."/>
            <person name="Chandler M."/>
            <person name="Bonnefoy V."/>
            <person name="Brochier-Armanet C."/>
            <person name="Barakat M."/>
            <person name="Barbe V."/>
            <person name="Battaglia-Brunet F."/>
            <person name="Bruneel O."/>
            <person name="Bryan C.G."/>
            <person name="Cleiss-Arnold J."/>
            <person name="Cruveiller S."/>
            <person name="Erhardt M."/>
            <person name="Heinrich-Salmeron A."/>
            <person name="Hommais F."/>
            <person name="Joulian C."/>
            <person name="Krin E."/>
            <person name="Lieutaud A."/>
            <person name="Lievremont D."/>
            <person name="Michel C."/>
            <person name="Muller D."/>
            <person name="Ortet P."/>
            <person name="Proux C."/>
            <person name="Siguier P."/>
            <person name="Roche D."/>
            <person name="Rouy Z."/>
            <person name="Salvignol G."/>
            <person name="Slyemi D."/>
            <person name="Talla E."/>
            <person name="Weiss S."/>
            <person name="Weissenbach J."/>
            <person name="Medigue C."/>
            <person name="Bertin P.N."/>
        </authorList>
    </citation>
    <scope>NUCLEOTIDE SEQUENCE [LARGE SCALE GENOMIC DNA]</scope>
    <source>
        <strain evidence="3">DSM 22701 / CIP 110005 / 3As</strain>
    </source>
</reference>
<name>D6CUI8_THIA3</name>
<dbReference type="OrthoDB" id="9175658at2"/>
<dbReference type="HOGENOM" id="CLU_1427409_0_0_4"/>
<reference evidence="1" key="3">
    <citation type="submission" date="2010-07" db="EMBL/GenBank/DDBJ databases">
        <authorList>
            <person name="Genoscope - CEA"/>
        </authorList>
    </citation>
    <scope>NUCLEOTIDE SEQUENCE</scope>
    <source>
        <strain evidence="1">3As</strain>
    </source>
</reference>
<dbReference type="Proteomes" id="UP000078599">
    <property type="component" value="Unassembled WGS sequence"/>
</dbReference>
<proteinExistence type="predicted"/>
<dbReference type="EMBL" id="CTRI01000004">
    <property type="protein sequence ID" value="CQR29538.1"/>
    <property type="molecule type" value="Genomic_DNA"/>
</dbReference>
<sequence>MNTPTQHLSTTPLHAWPPEALMREARRTALFWRNNPAFHESHGSLQSGGLYANQEERSAEIIVRVLSRLKKEPPKPHLDQITFFHQVARYCLDGIIQANSAPASVAYADGGVEDDADDSGGIASPFFDVADDNESDHADAIRDLFKKIGVGEKDFALFDTTAEEWKETTGSSERHWRNKKTQRKKEILSTIKAKNLGDEVARLMPRLRDVLLAGV</sequence>
<gene>
    <name evidence="1" type="ordered locus">THI_2317</name>
    <name evidence="2" type="ORF">THICB1_120101</name>
</gene>
<evidence type="ECO:0000313" key="4">
    <source>
        <dbReference type="Proteomes" id="UP000078599"/>
    </source>
</evidence>
<organism evidence="1 3">
    <name type="scientific">Thiomonas arsenitoxydans (strain DSM 22701 / CIP 110005 / 3As)</name>
    <dbReference type="NCBI Taxonomy" id="426114"/>
    <lineage>
        <taxon>Bacteria</taxon>
        <taxon>Pseudomonadati</taxon>
        <taxon>Pseudomonadota</taxon>
        <taxon>Betaproteobacteria</taxon>
        <taxon>Burkholderiales</taxon>
        <taxon>Thiomonas</taxon>
    </lineage>
</organism>